<proteinExistence type="inferred from homology"/>
<comment type="similarity">
    <text evidence="2 7">Belongs to the rubredoxin family.</text>
</comment>
<evidence type="ECO:0000256" key="2">
    <source>
        <dbReference type="ARBA" id="ARBA00005337"/>
    </source>
</evidence>
<dbReference type="Proteomes" id="UP000184671">
    <property type="component" value="Unassembled WGS sequence"/>
</dbReference>
<protein>
    <recommendedName>
        <fullName evidence="7">Rubredoxin</fullName>
    </recommendedName>
</protein>
<evidence type="ECO:0000256" key="3">
    <source>
        <dbReference type="ARBA" id="ARBA00022448"/>
    </source>
</evidence>
<evidence type="ECO:0000313" key="11">
    <source>
        <dbReference type="Proteomes" id="UP000184671"/>
    </source>
</evidence>
<dbReference type="SUPFAM" id="SSF57802">
    <property type="entry name" value="Rubredoxin-like"/>
    <property type="match status" value="1"/>
</dbReference>
<feature type="binding site" evidence="8">
    <location>
        <position position="7"/>
    </location>
    <ligand>
        <name>Fe cation</name>
        <dbReference type="ChEBI" id="CHEBI:24875"/>
    </ligand>
</feature>
<dbReference type="PIRSF" id="PIRSF000071">
    <property type="entry name" value="Rubredoxin"/>
    <property type="match status" value="1"/>
</dbReference>
<feature type="domain" description="Rubredoxin-like" evidence="9">
    <location>
        <begin position="2"/>
        <end position="53"/>
    </location>
</feature>
<dbReference type="InterPro" id="IPR024935">
    <property type="entry name" value="Rubredoxin_dom"/>
</dbReference>
<comment type="cofactor">
    <cofactor evidence="7 8">
        <name>Fe(3+)</name>
        <dbReference type="ChEBI" id="CHEBI:29034"/>
    </cofactor>
    <text evidence="7 8">Binds 1 Fe(3+) ion per subunit.</text>
</comment>
<feature type="binding site" evidence="8">
    <location>
        <position position="43"/>
    </location>
    <ligand>
        <name>Fe cation</name>
        <dbReference type="ChEBI" id="CHEBI:24875"/>
    </ligand>
</feature>
<dbReference type="InterPro" id="IPR050526">
    <property type="entry name" value="Rubredoxin_ET"/>
</dbReference>
<comment type="function">
    <text evidence="1 7">Rubredoxin is a small nonheme, iron protein lacking acid-labile sulfide. Its single Fe, chelated to 4 Cys, functions as an electron acceptor and may also stabilize the conformation of the molecule.</text>
</comment>
<gene>
    <name evidence="10" type="ORF">L21_0478</name>
</gene>
<dbReference type="PROSITE" id="PS50903">
    <property type="entry name" value="RUBREDOXIN_LIKE"/>
    <property type="match status" value="1"/>
</dbReference>
<dbReference type="Pfam" id="PF00301">
    <property type="entry name" value="Rubredoxin"/>
    <property type="match status" value="1"/>
</dbReference>
<feature type="binding site" evidence="8">
    <location>
        <position position="40"/>
    </location>
    <ligand>
        <name>Fe cation</name>
        <dbReference type="ChEBI" id="CHEBI:24875"/>
    </ligand>
</feature>
<dbReference type="AlphaFoldDB" id="A0A1M4MIF4"/>
<dbReference type="InterPro" id="IPR024934">
    <property type="entry name" value="Rubredoxin-like_dom"/>
</dbReference>
<evidence type="ECO:0000256" key="7">
    <source>
        <dbReference type="PIRNR" id="PIRNR000071"/>
    </source>
</evidence>
<dbReference type="Gene3D" id="2.20.28.10">
    <property type="match status" value="1"/>
</dbReference>
<name>A0A1M4MIF4_9EURY</name>
<dbReference type="STRING" id="118126.L21_0478"/>
<dbReference type="InterPro" id="IPR024922">
    <property type="entry name" value="Rubredoxin"/>
</dbReference>
<dbReference type="GO" id="GO:0043448">
    <property type="term" value="P:alkane catabolic process"/>
    <property type="evidence" value="ECO:0007669"/>
    <property type="project" value="TreeGrafter"/>
</dbReference>
<dbReference type="PANTHER" id="PTHR47627:SF1">
    <property type="entry name" value="RUBREDOXIN-1-RELATED"/>
    <property type="match status" value="1"/>
</dbReference>
<evidence type="ECO:0000256" key="5">
    <source>
        <dbReference type="ARBA" id="ARBA00022982"/>
    </source>
</evidence>
<dbReference type="PANTHER" id="PTHR47627">
    <property type="entry name" value="RUBREDOXIN"/>
    <property type="match status" value="1"/>
</dbReference>
<dbReference type="PRINTS" id="PR00163">
    <property type="entry name" value="RUBREDOXIN"/>
</dbReference>
<keyword evidence="3 7" id="KW-0813">Transport</keyword>
<dbReference type="GO" id="GO:0009055">
    <property type="term" value="F:electron transfer activity"/>
    <property type="evidence" value="ECO:0007669"/>
    <property type="project" value="InterPro"/>
</dbReference>
<keyword evidence="6 7" id="KW-0408">Iron</keyword>
<feature type="binding site" evidence="8">
    <location>
        <position position="10"/>
    </location>
    <ligand>
        <name>Fe cation</name>
        <dbReference type="ChEBI" id="CHEBI:24875"/>
    </ligand>
</feature>
<dbReference type="GO" id="GO:0005506">
    <property type="term" value="F:iron ion binding"/>
    <property type="evidence" value="ECO:0007669"/>
    <property type="project" value="InterPro"/>
</dbReference>
<evidence type="ECO:0000259" key="9">
    <source>
        <dbReference type="PROSITE" id="PS50903"/>
    </source>
</evidence>
<dbReference type="RefSeq" id="WP_394329524.1">
    <property type="nucleotide sequence ID" value="NZ_FMID01000014.1"/>
</dbReference>
<sequence length="53" mass="5942">MMDSYRCGLCGYVYNPRAGEPGHGIEPRTEFGDLPETWACSRCGAEKNLFRKA</sequence>
<evidence type="ECO:0000256" key="8">
    <source>
        <dbReference type="PIRSR" id="PIRSR000071-1"/>
    </source>
</evidence>
<keyword evidence="5 7" id="KW-0249">Electron transport</keyword>
<organism evidence="10 11">
    <name type="scientific">Methanoculleus chikugoensis</name>
    <dbReference type="NCBI Taxonomy" id="118126"/>
    <lineage>
        <taxon>Archaea</taxon>
        <taxon>Methanobacteriati</taxon>
        <taxon>Methanobacteriota</taxon>
        <taxon>Stenosarchaea group</taxon>
        <taxon>Methanomicrobia</taxon>
        <taxon>Methanomicrobiales</taxon>
        <taxon>Methanomicrobiaceae</taxon>
        <taxon>Methanoculleus</taxon>
    </lineage>
</organism>
<dbReference type="EMBL" id="FMID01000014">
    <property type="protein sequence ID" value="SCL74598.1"/>
    <property type="molecule type" value="Genomic_DNA"/>
</dbReference>
<accession>A0A1M4MIF4</accession>
<dbReference type="CDD" id="cd00730">
    <property type="entry name" value="rubredoxin"/>
    <property type="match status" value="1"/>
</dbReference>
<keyword evidence="4 7" id="KW-0479">Metal-binding</keyword>
<evidence type="ECO:0000313" key="10">
    <source>
        <dbReference type="EMBL" id="SCL74598.1"/>
    </source>
</evidence>
<evidence type="ECO:0000256" key="6">
    <source>
        <dbReference type="ARBA" id="ARBA00023004"/>
    </source>
</evidence>
<reference evidence="10 11" key="1">
    <citation type="submission" date="2016-08" db="EMBL/GenBank/DDBJ databases">
        <authorList>
            <person name="Seilhamer J.J."/>
        </authorList>
    </citation>
    <scope>NUCLEOTIDE SEQUENCE [LARGE SCALE GENOMIC DNA]</scope>
    <source>
        <strain evidence="10">L21-II-0</strain>
    </source>
</reference>
<evidence type="ECO:0000256" key="4">
    <source>
        <dbReference type="ARBA" id="ARBA00022723"/>
    </source>
</evidence>
<evidence type="ECO:0000256" key="1">
    <source>
        <dbReference type="ARBA" id="ARBA00002360"/>
    </source>
</evidence>